<dbReference type="KEGG" id="dpx:DAPPUDRAFT_274420"/>
<evidence type="ECO:0000313" key="1">
    <source>
        <dbReference type="EMBL" id="EFX61207.1"/>
    </source>
</evidence>
<dbReference type="KEGG" id="dpx:DAPPUDRAFT_265008"/>
<name>E9HSQ4_DAPPU</name>
<reference evidence="2 3" key="1">
    <citation type="journal article" date="2011" name="Science">
        <title>The ecoresponsive genome of Daphnia pulex.</title>
        <authorList>
            <person name="Colbourne J.K."/>
            <person name="Pfrender M.E."/>
            <person name="Gilbert D."/>
            <person name="Thomas W.K."/>
            <person name="Tucker A."/>
            <person name="Oakley T.H."/>
            <person name="Tokishita S."/>
            <person name="Aerts A."/>
            <person name="Arnold G.J."/>
            <person name="Basu M.K."/>
            <person name="Bauer D.J."/>
            <person name="Caceres C.E."/>
            <person name="Carmel L."/>
            <person name="Casola C."/>
            <person name="Choi J.H."/>
            <person name="Detter J.C."/>
            <person name="Dong Q."/>
            <person name="Dusheyko S."/>
            <person name="Eads B.D."/>
            <person name="Frohlich T."/>
            <person name="Geiler-Samerotte K.A."/>
            <person name="Gerlach D."/>
            <person name="Hatcher P."/>
            <person name="Jogdeo S."/>
            <person name="Krijgsveld J."/>
            <person name="Kriventseva E.V."/>
            <person name="Kultz D."/>
            <person name="Laforsch C."/>
            <person name="Lindquist E."/>
            <person name="Lopez J."/>
            <person name="Manak J.R."/>
            <person name="Muller J."/>
            <person name="Pangilinan J."/>
            <person name="Patwardhan R.P."/>
            <person name="Pitluck S."/>
            <person name="Pritham E.J."/>
            <person name="Rechtsteiner A."/>
            <person name="Rho M."/>
            <person name="Rogozin I.B."/>
            <person name="Sakarya O."/>
            <person name="Salamov A."/>
            <person name="Schaack S."/>
            <person name="Shapiro H."/>
            <person name="Shiga Y."/>
            <person name="Skalitzky C."/>
            <person name="Smith Z."/>
            <person name="Souvorov A."/>
            <person name="Sung W."/>
            <person name="Tang Z."/>
            <person name="Tsuchiya D."/>
            <person name="Tu H."/>
            <person name="Vos H."/>
            <person name="Wang M."/>
            <person name="Wolf Y.I."/>
            <person name="Yamagata H."/>
            <person name="Yamada T."/>
            <person name="Ye Y."/>
            <person name="Shaw J.R."/>
            <person name="Andrews J."/>
            <person name="Crease T.J."/>
            <person name="Tang H."/>
            <person name="Lucas S.M."/>
            <person name="Robertson H.M."/>
            <person name="Bork P."/>
            <person name="Koonin E.V."/>
            <person name="Zdobnov E.M."/>
            <person name="Grigoriev I.V."/>
            <person name="Lynch M."/>
            <person name="Boore J.L."/>
        </authorList>
    </citation>
    <scope>NUCLEOTIDE SEQUENCE [LARGE SCALE GENOMIC DNA]</scope>
</reference>
<sequence length="96" mass="10766">MGVFFMSKASAKHSTSQYSNVLLVMEEGGADNGSANSWNFFNSVSNILKRALQCYKQALDILERRELNTGICDAIVWDYTSVLFNSRLFVTRLCTA</sequence>
<dbReference type="EMBL" id="GL732755">
    <property type="protein sequence ID" value="EFX65234.1"/>
    <property type="molecule type" value="Genomic_DNA"/>
</dbReference>
<dbReference type="EMBL" id="GL734931">
    <property type="protein sequence ID" value="EFX61207.1"/>
    <property type="molecule type" value="Genomic_DNA"/>
</dbReference>
<dbReference type="Proteomes" id="UP000000305">
    <property type="component" value="Unassembled WGS sequence"/>
</dbReference>
<gene>
    <name evidence="2" type="ORF">DAPPUDRAFT_265008</name>
    <name evidence="1" type="ORF">DAPPUDRAFT_274420</name>
</gene>
<proteinExistence type="predicted"/>
<evidence type="ECO:0000313" key="3">
    <source>
        <dbReference type="Proteomes" id="UP000000305"/>
    </source>
</evidence>
<evidence type="ECO:0000313" key="2">
    <source>
        <dbReference type="EMBL" id="EFX65234.1"/>
    </source>
</evidence>
<dbReference type="AlphaFoldDB" id="E9HSQ4"/>
<protein>
    <submittedName>
        <fullName evidence="2">Uncharacterized protein</fullName>
    </submittedName>
</protein>
<dbReference type="HOGENOM" id="CLU_2361843_0_0_1"/>
<accession>E9HSQ4</accession>
<organism evidence="2 3">
    <name type="scientific">Daphnia pulex</name>
    <name type="common">Water flea</name>
    <dbReference type="NCBI Taxonomy" id="6669"/>
    <lineage>
        <taxon>Eukaryota</taxon>
        <taxon>Metazoa</taxon>
        <taxon>Ecdysozoa</taxon>
        <taxon>Arthropoda</taxon>
        <taxon>Crustacea</taxon>
        <taxon>Branchiopoda</taxon>
        <taxon>Diplostraca</taxon>
        <taxon>Cladocera</taxon>
        <taxon>Anomopoda</taxon>
        <taxon>Daphniidae</taxon>
        <taxon>Daphnia</taxon>
    </lineage>
</organism>
<keyword evidence="3" id="KW-1185">Reference proteome</keyword>